<dbReference type="EMBL" id="CP020919">
    <property type="protein sequence ID" value="AWG24995.1"/>
    <property type="molecule type" value="Genomic_DNA"/>
</dbReference>
<proteinExistence type="predicted"/>
<dbReference type="Pfam" id="PF01381">
    <property type="entry name" value="HTH_3"/>
    <property type="match status" value="1"/>
</dbReference>
<name>A0A2S1LMN1_9FLAO</name>
<evidence type="ECO:0000259" key="1">
    <source>
        <dbReference type="PROSITE" id="PS50943"/>
    </source>
</evidence>
<dbReference type="AlphaFoldDB" id="A0A2S1LMN1"/>
<reference evidence="2 3" key="1">
    <citation type="submission" date="2017-04" db="EMBL/GenBank/DDBJ databases">
        <title>Complete genome sequence of Flavobacterium kingsejong AJ004.</title>
        <authorList>
            <person name="Lee P.C."/>
        </authorList>
    </citation>
    <scope>NUCLEOTIDE SEQUENCE [LARGE SCALE GENOMIC DNA]</scope>
    <source>
        <strain evidence="2 3">AJ004</strain>
    </source>
</reference>
<protein>
    <recommendedName>
        <fullName evidence="1">HTH cro/C1-type domain-containing protein</fullName>
    </recommendedName>
</protein>
<dbReference type="OrthoDB" id="1446758at2"/>
<sequence length="125" mass="14662">MKLHQRIKSIRETKKISQEAIAFNLELNQSQYSRRERGETKFTPEEILILSKLLNTPVSELFNETGNASVINDPENAIHYAGVLQKLFEQYEFRITELQGKLKKQKQLYEGRLKEKEEIIALLKK</sequence>
<dbReference type="PROSITE" id="PS50943">
    <property type="entry name" value="HTH_CROC1"/>
    <property type="match status" value="1"/>
</dbReference>
<dbReference type="KEGG" id="fki:FK004_07000"/>
<gene>
    <name evidence="2" type="ORF">FK004_07000</name>
</gene>
<feature type="domain" description="HTH cro/C1-type" evidence="1">
    <location>
        <begin position="7"/>
        <end position="61"/>
    </location>
</feature>
<evidence type="ECO:0000313" key="2">
    <source>
        <dbReference type="EMBL" id="AWG24995.1"/>
    </source>
</evidence>
<dbReference type="Gene3D" id="1.10.260.40">
    <property type="entry name" value="lambda repressor-like DNA-binding domains"/>
    <property type="match status" value="1"/>
</dbReference>
<evidence type="ECO:0000313" key="3">
    <source>
        <dbReference type="Proteomes" id="UP000244677"/>
    </source>
</evidence>
<dbReference type="InterPro" id="IPR010982">
    <property type="entry name" value="Lambda_DNA-bd_dom_sf"/>
</dbReference>
<keyword evidence="3" id="KW-1185">Reference proteome</keyword>
<dbReference type="Proteomes" id="UP000244677">
    <property type="component" value="Chromosome"/>
</dbReference>
<dbReference type="GO" id="GO:0003677">
    <property type="term" value="F:DNA binding"/>
    <property type="evidence" value="ECO:0007669"/>
    <property type="project" value="InterPro"/>
</dbReference>
<accession>A0A2S1LMN1</accession>
<dbReference type="SMART" id="SM00530">
    <property type="entry name" value="HTH_XRE"/>
    <property type="match status" value="1"/>
</dbReference>
<organism evidence="2 3">
    <name type="scientific">Flavobacterium kingsejongi</name>
    <dbReference type="NCBI Taxonomy" id="1678728"/>
    <lineage>
        <taxon>Bacteria</taxon>
        <taxon>Pseudomonadati</taxon>
        <taxon>Bacteroidota</taxon>
        <taxon>Flavobacteriia</taxon>
        <taxon>Flavobacteriales</taxon>
        <taxon>Flavobacteriaceae</taxon>
        <taxon>Flavobacterium</taxon>
    </lineage>
</organism>
<dbReference type="CDD" id="cd00093">
    <property type="entry name" value="HTH_XRE"/>
    <property type="match status" value="1"/>
</dbReference>
<dbReference type="SUPFAM" id="SSF47413">
    <property type="entry name" value="lambda repressor-like DNA-binding domains"/>
    <property type="match status" value="1"/>
</dbReference>
<dbReference type="RefSeq" id="WP_108736616.1">
    <property type="nucleotide sequence ID" value="NZ_CP020919.1"/>
</dbReference>
<dbReference type="InterPro" id="IPR001387">
    <property type="entry name" value="Cro/C1-type_HTH"/>
</dbReference>